<organism evidence="2 3">
    <name type="scientific">Bifidobacterium castoris</name>
    <dbReference type="NCBI Taxonomy" id="2306972"/>
    <lineage>
        <taxon>Bacteria</taxon>
        <taxon>Bacillati</taxon>
        <taxon>Actinomycetota</taxon>
        <taxon>Actinomycetes</taxon>
        <taxon>Bifidobacteriales</taxon>
        <taxon>Bifidobacteriaceae</taxon>
        <taxon>Bifidobacterium</taxon>
    </lineage>
</organism>
<comment type="caution">
    <text evidence="2">The sequence shown here is derived from an EMBL/GenBank/DDBJ whole genome shotgun (WGS) entry which is preliminary data.</text>
</comment>
<sequence length="296" mass="31916">MTGVMRRRSEASATIRPPVIASPPPVGSGRPPSPPWHPPFRPPRTRGRLRATMPRPHAPPPERMRVAAHRAGMLREHGKTGCVCAPPGRSSPTRGMGALGCTEVAADLRNAPHAYSYKGRETPSTEVWGIWGEGKKGSHAHAGARYRLTPFFRVLTQPQTPVRGVPQPNGSNMSGVFWGRGRPQCTHRRGSAHPGGPRGPSALYVWSAYRGPDGAGWRPGREAAAGIPPGRHDPPIFSSPLHTEPDALGCTEVGPDLRTPLNPTPIREERPRALRSGVFGEMGKKGVTRMRGRIIG</sequence>
<protein>
    <submittedName>
        <fullName evidence="2">Uncharacterized protein</fullName>
    </submittedName>
</protein>
<dbReference type="EMBL" id="QXGI01000001">
    <property type="protein sequence ID" value="RSX49760.1"/>
    <property type="molecule type" value="Genomic_DNA"/>
</dbReference>
<reference evidence="2 3" key="1">
    <citation type="submission" date="2018-09" db="EMBL/GenBank/DDBJ databases">
        <title>Characterization of the phylogenetic diversity of five novel species belonging to the genus Bifidobacterium.</title>
        <authorList>
            <person name="Lugli G.A."/>
            <person name="Duranti S."/>
            <person name="Milani C."/>
        </authorList>
    </citation>
    <scope>NUCLEOTIDE SEQUENCE [LARGE SCALE GENOMIC DNA]</scope>
    <source>
        <strain evidence="2 3">2020B</strain>
    </source>
</reference>
<accession>A0A430FA92</accession>
<gene>
    <name evidence="2" type="ORF">D2E22_0221</name>
</gene>
<keyword evidence="3" id="KW-1185">Reference proteome</keyword>
<dbReference type="AlphaFoldDB" id="A0A430FA92"/>
<proteinExistence type="predicted"/>
<dbReference type="Proteomes" id="UP000288052">
    <property type="component" value="Unassembled WGS sequence"/>
</dbReference>
<evidence type="ECO:0000313" key="2">
    <source>
        <dbReference type="EMBL" id="RSX49760.1"/>
    </source>
</evidence>
<evidence type="ECO:0000313" key="3">
    <source>
        <dbReference type="Proteomes" id="UP000288052"/>
    </source>
</evidence>
<feature type="region of interest" description="Disordered" evidence="1">
    <location>
        <begin position="1"/>
        <end position="62"/>
    </location>
</feature>
<feature type="compositionally biased region" description="Pro residues" evidence="1">
    <location>
        <begin position="20"/>
        <end position="42"/>
    </location>
</feature>
<evidence type="ECO:0000256" key="1">
    <source>
        <dbReference type="SAM" id="MobiDB-lite"/>
    </source>
</evidence>
<name>A0A430FA92_9BIFI</name>